<organism evidence="1 2">
    <name type="scientific">Trichonephila clavipes</name>
    <name type="common">Golden silk orbweaver</name>
    <name type="synonym">Nephila clavipes</name>
    <dbReference type="NCBI Taxonomy" id="2585209"/>
    <lineage>
        <taxon>Eukaryota</taxon>
        <taxon>Metazoa</taxon>
        <taxon>Ecdysozoa</taxon>
        <taxon>Arthropoda</taxon>
        <taxon>Chelicerata</taxon>
        <taxon>Arachnida</taxon>
        <taxon>Araneae</taxon>
        <taxon>Araneomorphae</taxon>
        <taxon>Entelegynae</taxon>
        <taxon>Araneoidea</taxon>
        <taxon>Nephilidae</taxon>
        <taxon>Trichonephila</taxon>
    </lineage>
</organism>
<accession>A0A8X7BJX0</accession>
<protein>
    <submittedName>
        <fullName evidence="1">Uncharacterized protein</fullName>
    </submittedName>
</protein>
<proteinExistence type="predicted"/>
<comment type="caution">
    <text evidence="1">The sequence shown here is derived from an EMBL/GenBank/DDBJ whole genome shotgun (WGS) entry which is preliminary data.</text>
</comment>
<name>A0A8X7BJX0_TRICX</name>
<dbReference type="Proteomes" id="UP000887159">
    <property type="component" value="Unassembled WGS sequence"/>
</dbReference>
<evidence type="ECO:0000313" key="2">
    <source>
        <dbReference type="Proteomes" id="UP000887159"/>
    </source>
</evidence>
<keyword evidence="2" id="KW-1185">Reference proteome</keyword>
<reference evidence="1" key="1">
    <citation type="submission" date="2020-08" db="EMBL/GenBank/DDBJ databases">
        <title>Multicomponent nature underlies the extraordinary mechanical properties of spider dragline silk.</title>
        <authorList>
            <person name="Kono N."/>
            <person name="Nakamura H."/>
            <person name="Mori M."/>
            <person name="Yoshida Y."/>
            <person name="Ohtoshi R."/>
            <person name="Malay A.D."/>
            <person name="Moran D.A.P."/>
            <person name="Tomita M."/>
            <person name="Numata K."/>
            <person name="Arakawa K."/>
        </authorList>
    </citation>
    <scope>NUCLEOTIDE SEQUENCE</scope>
</reference>
<sequence>MHVVLELVGRSCHSGPKEILRGQLIEIAMKAPSQILSIISASVQRSEGCGSPVVKVSDHGRHVTSSTPVPLKTGCVGQRCTLNLPRAETSSHWRGVVFKRGGYQLRRHPRHLTMAKNFVVRR</sequence>
<gene>
    <name evidence="1" type="primary">NCL1_37476</name>
    <name evidence="1" type="ORF">TNCV_4596261</name>
</gene>
<dbReference type="AlphaFoldDB" id="A0A8X7BJX0"/>
<evidence type="ECO:0000313" key="1">
    <source>
        <dbReference type="EMBL" id="GFY33918.1"/>
    </source>
</evidence>
<dbReference type="EMBL" id="BMAU01021418">
    <property type="protein sequence ID" value="GFY33918.1"/>
    <property type="molecule type" value="Genomic_DNA"/>
</dbReference>